<protein>
    <submittedName>
        <fullName evidence="1">Uncharacterized protein</fullName>
    </submittedName>
</protein>
<gene>
    <name evidence="1" type="ORF">PNOK_0595500</name>
</gene>
<sequence length="84" mass="9675">MNKPYDIREYYTFSLPSKASNKPGNVSDKPSNTVYNVEEEKKSMSDRSKRNYTDSLFASTRCLRTLGFFPSRHIGSILGRFNNI</sequence>
<comment type="caution">
    <text evidence="1">The sequence shown here is derived from an EMBL/GenBank/DDBJ whole genome shotgun (WGS) entry which is preliminary data.</text>
</comment>
<evidence type="ECO:0000313" key="1">
    <source>
        <dbReference type="EMBL" id="PAV19111.1"/>
    </source>
</evidence>
<accession>A0A286UHN1</accession>
<proteinExistence type="predicted"/>
<reference evidence="1 2" key="1">
    <citation type="journal article" date="2017" name="Mol. Ecol.">
        <title>Comparative and population genomic landscape of Phellinus noxius: A hypervariable fungus causing root rot in trees.</title>
        <authorList>
            <person name="Chung C.L."/>
            <person name="Lee T.J."/>
            <person name="Akiba M."/>
            <person name="Lee H.H."/>
            <person name="Kuo T.H."/>
            <person name="Liu D."/>
            <person name="Ke H.M."/>
            <person name="Yokoi T."/>
            <person name="Roa M.B."/>
            <person name="Lu M.J."/>
            <person name="Chang Y.Y."/>
            <person name="Ann P.J."/>
            <person name="Tsai J.N."/>
            <person name="Chen C.Y."/>
            <person name="Tzean S.S."/>
            <person name="Ota Y."/>
            <person name="Hattori T."/>
            <person name="Sahashi N."/>
            <person name="Liou R.F."/>
            <person name="Kikuchi T."/>
            <person name="Tsai I.J."/>
        </authorList>
    </citation>
    <scope>NUCLEOTIDE SEQUENCE [LARGE SCALE GENOMIC DNA]</scope>
    <source>
        <strain evidence="1 2">FFPRI411160</strain>
    </source>
</reference>
<evidence type="ECO:0000313" key="2">
    <source>
        <dbReference type="Proteomes" id="UP000217199"/>
    </source>
</evidence>
<name>A0A286UHN1_9AGAM</name>
<keyword evidence="2" id="KW-1185">Reference proteome</keyword>
<dbReference type="InParanoid" id="A0A286UHN1"/>
<organism evidence="1 2">
    <name type="scientific">Pyrrhoderma noxium</name>
    <dbReference type="NCBI Taxonomy" id="2282107"/>
    <lineage>
        <taxon>Eukaryota</taxon>
        <taxon>Fungi</taxon>
        <taxon>Dikarya</taxon>
        <taxon>Basidiomycota</taxon>
        <taxon>Agaricomycotina</taxon>
        <taxon>Agaricomycetes</taxon>
        <taxon>Hymenochaetales</taxon>
        <taxon>Hymenochaetaceae</taxon>
        <taxon>Pyrrhoderma</taxon>
    </lineage>
</organism>
<dbReference type="AlphaFoldDB" id="A0A286UHN1"/>
<dbReference type="EMBL" id="NBII01000005">
    <property type="protein sequence ID" value="PAV19111.1"/>
    <property type="molecule type" value="Genomic_DNA"/>
</dbReference>
<dbReference type="Proteomes" id="UP000217199">
    <property type="component" value="Unassembled WGS sequence"/>
</dbReference>